<name>A0A8I0DLG1_9CLOT</name>
<proteinExistence type="predicted"/>
<dbReference type="InterPro" id="IPR036439">
    <property type="entry name" value="Dockerin_dom_sf"/>
</dbReference>
<dbReference type="Proteomes" id="UP000662088">
    <property type="component" value="Unassembled WGS sequence"/>
</dbReference>
<evidence type="ECO:0000259" key="6">
    <source>
        <dbReference type="PROSITE" id="PS51723"/>
    </source>
</evidence>
<dbReference type="SMART" id="SM00060">
    <property type="entry name" value="FN3"/>
    <property type="match status" value="2"/>
</dbReference>
<feature type="compositionally biased region" description="Acidic residues" evidence="2">
    <location>
        <begin position="53"/>
        <end position="67"/>
    </location>
</feature>
<dbReference type="Gene3D" id="1.10.1330.10">
    <property type="entry name" value="Dockerin domain"/>
    <property type="match status" value="1"/>
</dbReference>
<feature type="compositionally biased region" description="Basic and acidic residues" evidence="2">
    <location>
        <begin position="68"/>
        <end position="79"/>
    </location>
</feature>
<protein>
    <submittedName>
        <fullName evidence="7">Fibronectin type III domain-containing protein</fullName>
    </submittedName>
</protein>
<feature type="signal peptide" evidence="3">
    <location>
        <begin position="1"/>
        <end position="26"/>
    </location>
</feature>
<dbReference type="InterPro" id="IPR003961">
    <property type="entry name" value="FN3_dom"/>
</dbReference>
<dbReference type="Pfam" id="PF13402">
    <property type="entry name" value="Peptidase_M60"/>
    <property type="match status" value="1"/>
</dbReference>
<dbReference type="PROSITE" id="PS51723">
    <property type="entry name" value="PEPTIDASE_M60"/>
    <property type="match status" value="1"/>
</dbReference>
<feature type="domain" description="Peptidase M60" evidence="6">
    <location>
        <begin position="1048"/>
        <end position="1441"/>
    </location>
</feature>
<dbReference type="SUPFAM" id="SSF63446">
    <property type="entry name" value="Type I dockerin domain"/>
    <property type="match status" value="1"/>
</dbReference>
<dbReference type="EMBL" id="JACOOQ010000009">
    <property type="protein sequence ID" value="MBC5640133.1"/>
    <property type="molecule type" value="Genomic_DNA"/>
</dbReference>
<gene>
    <name evidence="7" type="ORF">H8R92_06760</name>
</gene>
<dbReference type="InterPro" id="IPR042279">
    <property type="entry name" value="Pep_M60_3"/>
</dbReference>
<dbReference type="PANTHER" id="PTHR42264:SF6">
    <property type="entry name" value="TRANSMEMBRANE PROTEIN"/>
    <property type="match status" value="1"/>
</dbReference>
<dbReference type="Gene3D" id="2.60.120.260">
    <property type="entry name" value="Galactose-binding domain-like"/>
    <property type="match status" value="2"/>
</dbReference>
<dbReference type="InterPro" id="IPR000421">
    <property type="entry name" value="FA58C"/>
</dbReference>
<dbReference type="CDD" id="cd00063">
    <property type="entry name" value="FN3"/>
    <property type="match status" value="2"/>
</dbReference>
<evidence type="ECO:0000256" key="3">
    <source>
        <dbReference type="SAM" id="SignalP"/>
    </source>
</evidence>
<dbReference type="Gene3D" id="3.40.390.80">
    <property type="entry name" value="Peptidase M60, enhancin-like domain 2"/>
    <property type="match status" value="1"/>
</dbReference>
<dbReference type="InterPro" id="IPR008979">
    <property type="entry name" value="Galactose-bd-like_sf"/>
</dbReference>
<dbReference type="PANTHER" id="PTHR42264">
    <property type="entry name" value="EPHRIN_REC_LIKE DOMAIN-CONTAINING PROTEIN"/>
    <property type="match status" value="1"/>
</dbReference>
<evidence type="ECO:0000256" key="2">
    <source>
        <dbReference type="SAM" id="MobiDB-lite"/>
    </source>
</evidence>
<dbReference type="Gene3D" id="1.10.390.30">
    <property type="entry name" value="Peptidase M60, enhancin-like domain 3"/>
    <property type="match status" value="1"/>
</dbReference>
<dbReference type="SUPFAM" id="SSF49785">
    <property type="entry name" value="Galactose-binding domain-like"/>
    <property type="match status" value="1"/>
</dbReference>
<dbReference type="RefSeq" id="WP_186835052.1">
    <property type="nucleotide sequence ID" value="NZ_JACOOQ010000009.1"/>
</dbReference>
<evidence type="ECO:0000259" key="4">
    <source>
        <dbReference type="PROSITE" id="PS50022"/>
    </source>
</evidence>
<evidence type="ECO:0000256" key="1">
    <source>
        <dbReference type="ARBA" id="ARBA00023295"/>
    </source>
</evidence>
<feature type="domain" description="Fibronectin type-III" evidence="5">
    <location>
        <begin position="509"/>
        <end position="605"/>
    </location>
</feature>
<accession>A0A8I0DLG1</accession>
<dbReference type="SMART" id="SM01276">
    <property type="entry name" value="M60-like"/>
    <property type="match status" value="1"/>
</dbReference>
<keyword evidence="3" id="KW-0732">Signal</keyword>
<dbReference type="GO" id="GO:0000272">
    <property type="term" value="P:polysaccharide catabolic process"/>
    <property type="evidence" value="ECO:0007669"/>
    <property type="project" value="InterPro"/>
</dbReference>
<dbReference type="InterPro" id="IPR013783">
    <property type="entry name" value="Ig-like_fold"/>
</dbReference>
<evidence type="ECO:0000259" key="5">
    <source>
        <dbReference type="PROSITE" id="PS50853"/>
    </source>
</evidence>
<organism evidence="7 8">
    <name type="scientific">Clostridium lentum</name>
    <dbReference type="NCBI Taxonomy" id="2763037"/>
    <lineage>
        <taxon>Bacteria</taxon>
        <taxon>Bacillati</taxon>
        <taxon>Bacillota</taxon>
        <taxon>Clostridia</taxon>
        <taxon>Eubacteriales</taxon>
        <taxon>Clostridiaceae</taxon>
        <taxon>Clostridium</taxon>
    </lineage>
</organism>
<feature type="region of interest" description="Disordered" evidence="2">
    <location>
        <begin position="597"/>
        <end position="619"/>
    </location>
</feature>
<dbReference type="Pfam" id="PF00041">
    <property type="entry name" value="fn3"/>
    <property type="match status" value="1"/>
</dbReference>
<feature type="region of interest" description="Disordered" evidence="2">
    <location>
        <begin position="35"/>
        <end position="111"/>
    </location>
</feature>
<sequence length="2033" mass="225527">MNKGKISCILAAAMITTQFSPVAAFADNKTELISNVSAEDSSNETKYDNTQSFDEESVNDQNNDDESKENQDSNERDDNNSNSEEDSKDNSSEKDNNEQKPSDSIDSNKKVSVTGKLELDMNFAMPIKNTDKAKTNIKVTLMKDDKEVGQVQLGNDNLQGTIGNVNYTLQALNGKRIAIENDAEELNFYQLTFTNLDLGQYSLKVEGAGYTTANVSNIDITKSSKRVKIGTSDNRIVLSDNNSENESEANVEYYPGVFLAGDVNGVNSVTKEDYEAAKAEMKNKTNTTTYDINRDSKVDITDLTYIHGNIGATVKTAEVVDTDPIINPEAVDVKLDDTKVSIGEGQDIKNILVGDGSKISLSTKTVDGEEAPEISEENPISIPMSLAGSTSDSEIEAASLRTAAENTINMEQVVIKAPRNTRPASGSVVIDGVEYKYDESNVKQSLARTASGEAMDEIVIDLGKQVAVSKITINVTGSRSNKNLTEIAKVEFLNNVYKELPKPNMNIPVINSFTSSTAVGNEAMTIGWDHQPNVTGYEIKVEELNENGNVVSTNHYKTSENTLNITQVKPYSVYRFSIQSLNGKDWASGYKDEQDDYDANATGETNLATNVNDKDGKPDNVDNNYMPHAWNSTSGNLDTNSKDEVANKNYFGADSIVELQVIPETAPEGPEGITVTGTYKGLKVSWKAHQKAKDYDLYYRKIGTGAWIKANDPNDPKYVDSNTTNDVPDGAYNLKPEQKTDSNELIRGTSYEITGLEDQTTYEIKMTATNHHGTGGLSKTYLGKTTAIVPPKFTNYGLINTVEDGKVTHIEKVTVKGSGALELSNNDGMSIFDNDYSTTWVLNDWDSGVHYGQRAPIVTFDKEYTFDTIRFATKLENTSKYPLPWQAKLRVYSNDDTTYNNPVEVIQLNDIRVSSKRAENGVNYVEVKLPKPVTAKQVELNLAGGRNLSISEMKFYNYDSLEDEVNGLFADDLKLVLKDEVNQAKIDGLVERAKAIDPVSLEYHPNQKNILDELEIAQKILDDVNLNKEVLTIDGSILDFSPNLGQANAWQSLGVVAKPGETINIYVGTEEGRAHTKYEVLFTQNYAESGTWNLGTVQIGNGKNEVTVPSGKFNMDVEKGGNVYIRPVSGWYEQQKINVRVSGGSKIPHLNVNNIITDSNKQEEAKNLIREYIRNLKLYVSDLPSLYPTVEDKENNQYKYDEKTAVLNSTEIESERVMLTLSATEVLTGITQGLNGDENAEVDRLYDALLAWEQLMEISYSLKGVTETAIDFNNNGRIDNNKSDTASLIDGLTEQEYFNKHRAPRSRINIKYQRMFTGAFMYASSHHVGIDAGSGIGLVQGVPFKFNATGNITNPNEGSLYGWGISHEIGHTQDVAGLTQAEVTNNILGLIVQTFNGNANSRLENGTYTTMYDKVTSGSVGATSDIGAKLGMYWQLHLAYDNNETYKMLENNKDTDPNNDSFYAKLYRANRMKAAAPKEEGYDAVEQTFIMRASDAAQKDLREFFEKWGILASPNTNKYLDEMKYEKETRAIYYLNDEARRRRLDTSNTETMTNDTAVVANFGTDNEGNQITSKSYLNQKEVPLNLSVTKDSDKILGYEIIRKESTATGIVESPVGFVERDRTSESGVTTYVDSIDTLNNRVVAYKVVAYDYDLNKTEETVIGELKIAHNGSISETDWVLSTNTTNDEDERDEHSGHGTMQHGVIKRINDNNTDTVFQGMKDGREDPYVIIDLNKNNSLVGLTYTAPQNTAKKFSFRNLFSRNTEKVYTPISKYEVYTSLDGNRWTLASSGTFDNTKTTQTVYFSEDGKTEAQQLWSYDARYVKLVAKGNSEISIAELDLLTAAGDNIEIGTDNNEQLSKNGIGRLKSDYEYESGKVIPKGSIIVTGEYRGNPAFNIPLVLNENDENFAIKANTILLATLPENSELSEVAKGTWIYWIEPNNQGKVESDKGQVDNIEGTSIKAELYRYNKLDNNGAPVGQRLVSDTFLYELPSDLNTLPEIEFNSSNARAIKNENTTVMEINGELMNKAFENR</sequence>
<dbReference type="InterPro" id="IPR036116">
    <property type="entry name" value="FN3_sf"/>
</dbReference>
<keyword evidence="8" id="KW-1185">Reference proteome</keyword>
<dbReference type="InterPro" id="IPR031161">
    <property type="entry name" value="Peptidase_M60_dom"/>
</dbReference>
<feature type="domain" description="F5/8 type C" evidence="4">
    <location>
        <begin position="1673"/>
        <end position="1843"/>
    </location>
</feature>
<dbReference type="PROSITE" id="PS50022">
    <property type="entry name" value="FA58C_3"/>
    <property type="match status" value="1"/>
</dbReference>
<dbReference type="SUPFAM" id="SSF49265">
    <property type="entry name" value="Fibronectin type III"/>
    <property type="match status" value="2"/>
</dbReference>
<dbReference type="GO" id="GO:0016798">
    <property type="term" value="F:hydrolase activity, acting on glycosyl bonds"/>
    <property type="evidence" value="ECO:0007669"/>
    <property type="project" value="UniProtKB-KW"/>
</dbReference>
<evidence type="ECO:0000313" key="8">
    <source>
        <dbReference type="Proteomes" id="UP000662088"/>
    </source>
</evidence>
<keyword evidence="1" id="KW-0326">Glycosidase</keyword>
<dbReference type="PROSITE" id="PS50853">
    <property type="entry name" value="FN3"/>
    <property type="match status" value="1"/>
</dbReference>
<feature type="chain" id="PRO_5034690871" evidence="3">
    <location>
        <begin position="27"/>
        <end position="2033"/>
    </location>
</feature>
<feature type="compositionally biased region" description="Basic and acidic residues" evidence="2">
    <location>
        <begin position="88"/>
        <end position="109"/>
    </location>
</feature>
<feature type="compositionally biased region" description="Polar residues" evidence="2">
    <location>
        <begin position="602"/>
        <end position="611"/>
    </location>
</feature>
<comment type="caution">
    <text evidence="7">The sequence shown here is derived from an EMBL/GenBank/DDBJ whole genome shotgun (WGS) entry which is preliminary data.</text>
</comment>
<dbReference type="Gene3D" id="2.60.40.10">
    <property type="entry name" value="Immunoglobulins"/>
    <property type="match status" value="2"/>
</dbReference>
<reference evidence="7" key="1">
    <citation type="submission" date="2020-08" db="EMBL/GenBank/DDBJ databases">
        <title>Genome public.</title>
        <authorList>
            <person name="Liu C."/>
            <person name="Sun Q."/>
        </authorList>
    </citation>
    <scope>NUCLEOTIDE SEQUENCE</scope>
    <source>
        <strain evidence="7">NSJ-42</strain>
    </source>
</reference>
<evidence type="ECO:0000313" key="7">
    <source>
        <dbReference type="EMBL" id="MBC5640133.1"/>
    </source>
</evidence>
<keyword evidence="1" id="KW-0378">Hydrolase</keyword>